<name>A0AAQ3MC31_9PEZI</name>
<evidence type="ECO:0000256" key="4">
    <source>
        <dbReference type="ARBA" id="ARBA00022786"/>
    </source>
</evidence>
<dbReference type="GO" id="GO:0006508">
    <property type="term" value="P:proteolysis"/>
    <property type="evidence" value="ECO:0007669"/>
    <property type="project" value="UniProtKB-KW"/>
</dbReference>
<feature type="region of interest" description="Disordered" evidence="11">
    <location>
        <begin position="258"/>
        <end position="277"/>
    </location>
</feature>
<comment type="catalytic activity">
    <reaction evidence="1 10">
        <text>Thiol-dependent hydrolysis of ester, thioester, amide, peptide and isopeptide bonds formed by the C-terminal Gly of ubiquitin (a 76-residue protein attached to proteins as an intracellular targeting signal).</text>
        <dbReference type="EC" id="3.4.19.12"/>
    </reaction>
</comment>
<feature type="region of interest" description="Disordered" evidence="11">
    <location>
        <begin position="429"/>
        <end position="464"/>
    </location>
</feature>
<keyword evidence="6 10" id="KW-0788">Thiol protease</keyword>
<evidence type="ECO:0000259" key="12">
    <source>
        <dbReference type="PROSITE" id="PS50235"/>
    </source>
</evidence>
<dbReference type="GO" id="GO:0005634">
    <property type="term" value="C:nucleus"/>
    <property type="evidence" value="ECO:0007669"/>
    <property type="project" value="UniProtKB-SubCell"/>
</dbReference>
<proteinExistence type="inferred from homology"/>
<sequence length="522" mass="58599">MSDNKSAPAPAQTHFGCQHTKNLLSQARQQATDQYTRLIKSLHKEGGIAGKVHKIGEQALATGQVTYLCLQCTNVSKSRARHREQHAFAVESENGFLLCHECKDFVYDPTFEEIRAGTNKKKRKYSALLHSDDKRLVAANTSMTPCAATGLRGLYNMGQTCFMSVILQSLIHNPLIRSYYLSEGHRSADCEREACTSCALDDLFTDFFGQEKHEGYGAVHMLQGCWKGGGGLAGYSQQDAHEYLGFILNNLHTANLSDDEDDYNNDENTPKKRKESNRDHDCSCIIHTTFGGLLKSTVTCTKCNNTSTALDPFMDLSVDIRASPSNISIKKKKLSMINGTTTIKEILPMDLTECLDRFTASETLSAENYRCRKCDSNQEAKKKLTLNRLPPVIPIHLKRFSHSKSLATSTKVDTRIRFPLSLDLTPYLSPPTKKKLDKEANRKDRKDAPSLEDRPSSPPPPPIYDLSSVVVHKGKIDNGHYISYSRQGDDWFRFDDSMVVQVSMREVLRAEAYMLFYVVQEA</sequence>
<evidence type="ECO:0000256" key="9">
    <source>
        <dbReference type="ARBA" id="ARBA00023242"/>
    </source>
</evidence>
<dbReference type="AlphaFoldDB" id="A0AAQ3MC31"/>
<evidence type="ECO:0000313" key="14">
    <source>
        <dbReference type="Proteomes" id="UP001303373"/>
    </source>
</evidence>
<gene>
    <name evidence="13" type="ORF">R9X50_00717200</name>
</gene>
<evidence type="ECO:0000256" key="11">
    <source>
        <dbReference type="SAM" id="MobiDB-lite"/>
    </source>
</evidence>
<comment type="similarity">
    <text evidence="10">Belongs to the peptidase C19 family.</text>
</comment>
<dbReference type="PANTHER" id="PTHR21646">
    <property type="entry name" value="UBIQUITIN CARBOXYL-TERMINAL HYDROLASE"/>
    <property type="match status" value="1"/>
</dbReference>
<keyword evidence="8" id="KW-0804">Transcription</keyword>
<feature type="domain" description="USP" evidence="12">
    <location>
        <begin position="152"/>
        <end position="520"/>
    </location>
</feature>
<accession>A0AAQ3MC31</accession>
<evidence type="ECO:0000256" key="5">
    <source>
        <dbReference type="ARBA" id="ARBA00022801"/>
    </source>
</evidence>
<keyword evidence="7" id="KW-0805">Transcription regulation</keyword>
<dbReference type="GO" id="GO:0016579">
    <property type="term" value="P:protein deubiquitination"/>
    <property type="evidence" value="ECO:0007669"/>
    <property type="project" value="InterPro"/>
</dbReference>
<dbReference type="Proteomes" id="UP001303373">
    <property type="component" value="Chromosome 12"/>
</dbReference>
<dbReference type="InterPro" id="IPR050185">
    <property type="entry name" value="Ub_carboxyl-term_hydrolase"/>
</dbReference>
<dbReference type="InterPro" id="IPR018200">
    <property type="entry name" value="USP_CS"/>
</dbReference>
<evidence type="ECO:0000256" key="2">
    <source>
        <dbReference type="ARBA" id="ARBA00004123"/>
    </source>
</evidence>
<evidence type="ECO:0000256" key="7">
    <source>
        <dbReference type="ARBA" id="ARBA00023015"/>
    </source>
</evidence>
<dbReference type="Gene3D" id="3.30.40.10">
    <property type="entry name" value="Zinc/RING finger domain, C3HC4 (zinc finger)"/>
    <property type="match status" value="1"/>
</dbReference>
<dbReference type="PANTHER" id="PTHR21646:SF33">
    <property type="entry name" value="UBIQUITIN CARBOXYL-TERMINAL HYDROLASE 22"/>
    <property type="match status" value="1"/>
</dbReference>
<dbReference type="PROSITE" id="PS00973">
    <property type="entry name" value="USP_2"/>
    <property type="match status" value="1"/>
</dbReference>
<dbReference type="Gene3D" id="3.90.70.10">
    <property type="entry name" value="Cysteine proteinases"/>
    <property type="match status" value="1"/>
</dbReference>
<dbReference type="GO" id="GO:0004843">
    <property type="term" value="F:cysteine-type deubiquitinase activity"/>
    <property type="evidence" value="ECO:0007669"/>
    <property type="project" value="UniProtKB-UniRule"/>
</dbReference>
<dbReference type="SUPFAM" id="SSF57850">
    <property type="entry name" value="RING/U-box"/>
    <property type="match status" value="1"/>
</dbReference>
<organism evidence="13 14">
    <name type="scientific">Acrodontium crateriforme</name>
    <dbReference type="NCBI Taxonomy" id="150365"/>
    <lineage>
        <taxon>Eukaryota</taxon>
        <taxon>Fungi</taxon>
        <taxon>Dikarya</taxon>
        <taxon>Ascomycota</taxon>
        <taxon>Pezizomycotina</taxon>
        <taxon>Dothideomycetes</taxon>
        <taxon>Dothideomycetidae</taxon>
        <taxon>Mycosphaerellales</taxon>
        <taxon>Teratosphaeriaceae</taxon>
        <taxon>Acrodontium</taxon>
    </lineage>
</organism>
<evidence type="ECO:0000256" key="8">
    <source>
        <dbReference type="ARBA" id="ARBA00023163"/>
    </source>
</evidence>
<evidence type="ECO:0000313" key="13">
    <source>
        <dbReference type="EMBL" id="WPH04283.1"/>
    </source>
</evidence>
<evidence type="ECO:0000256" key="10">
    <source>
        <dbReference type="RuleBase" id="RU366025"/>
    </source>
</evidence>
<dbReference type="EMBL" id="CP138591">
    <property type="protein sequence ID" value="WPH04283.1"/>
    <property type="molecule type" value="Genomic_DNA"/>
</dbReference>
<feature type="compositionally biased region" description="Basic and acidic residues" evidence="11">
    <location>
        <begin position="434"/>
        <end position="455"/>
    </location>
</feature>
<evidence type="ECO:0000256" key="1">
    <source>
        <dbReference type="ARBA" id="ARBA00000707"/>
    </source>
</evidence>
<keyword evidence="9" id="KW-0539">Nucleus</keyword>
<evidence type="ECO:0000256" key="6">
    <source>
        <dbReference type="ARBA" id="ARBA00022807"/>
    </source>
</evidence>
<keyword evidence="4 10" id="KW-0833">Ubl conjugation pathway</keyword>
<reference evidence="13 14" key="1">
    <citation type="submission" date="2023-11" db="EMBL/GenBank/DDBJ databases">
        <title>An acidophilic fungus is an integral part of prey digestion in a carnivorous sundew plant.</title>
        <authorList>
            <person name="Tsai I.J."/>
        </authorList>
    </citation>
    <scope>NUCLEOTIDE SEQUENCE [LARGE SCALE GENOMIC DNA]</scope>
    <source>
        <strain evidence="13">169a</strain>
    </source>
</reference>
<keyword evidence="14" id="KW-1185">Reference proteome</keyword>
<dbReference type="InterPro" id="IPR013083">
    <property type="entry name" value="Znf_RING/FYVE/PHD"/>
</dbReference>
<dbReference type="InterPro" id="IPR028889">
    <property type="entry name" value="USP"/>
</dbReference>
<keyword evidence="3 10" id="KW-0645">Protease</keyword>
<comment type="subcellular location">
    <subcellularLocation>
        <location evidence="2">Nucleus</location>
    </subcellularLocation>
</comment>
<dbReference type="InterPro" id="IPR001394">
    <property type="entry name" value="Peptidase_C19_UCH"/>
</dbReference>
<dbReference type="EC" id="3.4.19.12" evidence="10"/>
<dbReference type="Pfam" id="PF00443">
    <property type="entry name" value="UCH"/>
    <property type="match status" value="1"/>
</dbReference>
<dbReference type="PROSITE" id="PS50235">
    <property type="entry name" value="USP_3"/>
    <property type="match status" value="1"/>
</dbReference>
<dbReference type="PROSITE" id="PS00972">
    <property type="entry name" value="USP_1"/>
    <property type="match status" value="1"/>
</dbReference>
<keyword evidence="5 10" id="KW-0378">Hydrolase</keyword>
<evidence type="ECO:0000256" key="3">
    <source>
        <dbReference type="ARBA" id="ARBA00022670"/>
    </source>
</evidence>
<dbReference type="SUPFAM" id="SSF54001">
    <property type="entry name" value="Cysteine proteinases"/>
    <property type="match status" value="1"/>
</dbReference>
<dbReference type="InterPro" id="IPR038765">
    <property type="entry name" value="Papain-like_cys_pep_sf"/>
</dbReference>
<protein>
    <recommendedName>
        <fullName evidence="10">Ubiquitin carboxyl-terminal hydrolase</fullName>
        <ecNumber evidence="10">3.4.19.12</ecNumber>
    </recommendedName>
</protein>